<comment type="caution">
    <text evidence="1">The sequence shown here is derived from an EMBL/GenBank/DDBJ whole genome shotgun (WGS) entry which is preliminary data.</text>
</comment>
<organism evidence="1 2">
    <name type="scientific">Fusarium kuroshium</name>
    <dbReference type="NCBI Taxonomy" id="2010991"/>
    <lineage>
        <taxon>Eukaryota</taxon>
        <taxon>Fungi</taxon>
        <taxon>Dikarya</taxon>
        <taxon>Ascomycota</taxon>
        <taxon>Pezizomycotina</taxon>
        <taxon>Sordariomycetes</taxon>
        <taxon>Hypocreomycetidae</taxon>
        <taxon>Hypocreales</taxon>
        <taxon>Nectriaceae</taxon>
        <taxon>Fusarium</taxon>
        <taxon>Fusarium solani species complex</taxon>
    </lineage>
</organism>
<dbReference type="Proteomes" id="UP000277212">
    <property type="component" value="Unassembled WGS sequence"/>
</dbReference>
<dbReference type="EMBL" id="NKUJ01000143">
    <property type="protein sequence ID" value="RMJ12207.1"/>
    <property type="molecule type" value="Genomic_DNA"/>
</dbReference>
<dbReference type="SUPFAM" id="SSF51735">
    <property type="entry name" value="NAD(P)-binding Rossmann-fold domains"/>
    <property type="match status" value="1"/>
</dbReference>
<dbReference type="PANTHER" id="PTHR14097:SF9">
    <property type="entry name" value="EPIMERASE, PUTATIVE (AFU_ORTHOLOGUE AFUA_8G07320)-RELATED"/>
    <property type="match status" value="1"/>
</dbReference>
<protein>
    <submittedName>
        <fullName evidence="1">Uncharacterized protein</fullName>
    </submittedName>
</protein>
<dbReference type="AlphaFoldDB" id="A0A3M2S3S2"/>
<dbReference type="Gene3D" id="3.40.50.720">
    <property type="entry name" value="NAD(P)-binding Rossmann-like Domain"/>
    <property type="match status" value="1"/>
</dbReference>
<evidence type="ECO:0000313" key="2">
    <source>
        <dbReference type="Proteomes" id="UP000277212"/>
    </source>
</evidence>
<sequence>MKVIITGSTGLVGSAVIRECIANEAITHAYVLSRRELPDDVSKNAKITVIIHEDFSTYPHDLLQQLAGCEACIWAIGGRSSQFSDIDTYRKVQVDYTLAAANAFAKRLGPSLPDNKNFRFVFCSGKYAEWDQDKSLSFMADTRLVKGQVEKGLCDLAKNEDRLDVWCARPSGILPSDVGYFGMLTGKLYGAIKVDGLARALVRIALNGSSTQIIESEELARI</sequence>
<dbReference type="InterPro" id="IPR036291">
    <property type="entry name" value="NAD(P)-bd_dom_sf"/>
</dbReference>
<dbReference type="OrthoDB" id="3535423at2759"/>
<evidence type="ECO:0000313" key="1">
    <source>
        <dbReference type="EMBL" id="RMJ12207.1"/>
    </source>
</evidence>
<proteinExistence type="predicted"/>
<dbReference type="PANTHER" id="PTHR14097">
    <property type="entry name" value="OXIDOREDUCTASE HTATIP2"/>
    <property type="match status" value="1"/>
</dbReference>
<dbReference type="STRING" id="2010991.A0A3M2S3S2"/>
<reference evidence="1 2" key="1">
    <citation type="submission" date="2017-06" db="EMBL/GenBank/DDBJ databases">
        <title>Comparative genomic analysis of Ambrosia Fusariam Clade fungi.</title>
        <authorList>
            <person name="Stajich J.E."/>
            <person name="Carrillo J."/>
            <person name="Kijimoto T."/>
            <person name="Eskalen A."/>
            <person name="O'Donnell K."/>
            <person name="Kasson M."/>
        </authorList>
    </citation>
    <scope>NUCLEOTIDE SEQUENCE [LARGE SCALE GENOMIC DNA]</scope>
    <source>
        <strain evidence="1">UCR3666</strain>
    </source>
</reference>
<keyword evidence="2" id="KW-1185">Reference proteome</keyword>
<accession>A0A3M2S3S2</accession>
<gene>
    <name evidence="1" type="ORF">CDV36_008152</name>
</gene>
<name>A0A3M2S3S2_9HYPO</name>